<proteinExistence type="predicted"/>
<dbReference type="EMBL" id="BGZK01004253">
    <property type="protein sequence ID" value="GBP07869.1"/>
    <property type="molecule type" value="Genomic_DNA"/>
</dbReference>
<accession>A0A4C1T084</accession>
<dbReference type="OrthoDB" id="47923at2759"/>
<sequence length="88" mass="10127">MVQMYFLWLMGTRKLHRMGLAKRLHFSIALARDKRACEPPESRWSSPPMDTPNRRGVTRAFSGLLGENRIFDRGGNRPSELVLAERNA</sequence>
<comment type="caution">
    <text evidence="1">The sequence shown here is derived from an EMBL/GenBank/DDBJ whole genome shotgun (WGS) entry which is preliminary data.</text>
</comment>
<organism evidence="1 2">
    <name type="scientific">Eumeta variegata</name>
    <name type="common">Bagworm moth</name>
    <name type="synonym">Eumeta japonica</name>
    <dbReference type="NCBI Taxonomy" id="151549"/>
    <lineage>
        <taxon>Eukaryota</taxon>
        <taxon>Metazoa</taxon>
        <taxon>Ecdysozoa</taxon>
        <taxon>Arthropoda</taxon>
        <taxon>Hexapoda</taxon>
        <taxon>Insecta</taxon>
        <taxon>Pterygota</taxon>
        <taxon>Neoptera</taxon>
        <taxon>Endopterygota</taxon>
        <taxon>Lepidoptera</taxon>
        <taxon>Glossata</taxon>
        <taxon>Ditrysia</taxon>
        <taxon>Tineoidea</taxon>
        <taxon>Psychidae</taxon>
        <taxon>Oiketicinae</taxon>
        <taxon>Eumeta</taxon>
    </lineage>
</organism>
<dbReference type="AlphaFoldDB" id="A0A4C1T084"/>
<dbReference type="Proteomes" id="UP000299102">
    <property type="component" value="Unassembled WGS sequence"/>
</dbReference>
<reference evidence="1 2" key="1">
    <citation type="journal article" date="2019" name="Commun. Biol.">
        <title>The bagworm genome reveals a unique fibroin gene that provides high tensile strength.</title>
        <authorList>
            <person name="Kono N."/>
            <person name="Nakamura H."/>
            <person name="Ohtoshi R."/>
            <person name="Tomita M."/>
            <person name="Numata K."/>
            <person name="Arakawa K."/>
        </authorList>
    </citation>
    <scope>NUCLEOTIDE SEQUENCE [LARGE SCALE GENOMIC DNA]</scope>
</reference>
<protein>
    <submittedName>
        <fullName evidence="1">Uncharacterized protein</fullName>
    </submittedName>
</protein>
<keyword evidence="2" id="KW-1185">Reference proteome</keyword>
<name>A0A4C1T084_EUMVA</name>
<gene>
    <name evidence="1" type="ORF">EVAR_71547_1</name>
</gene>
<evidence type="ECO:0000313" key="1">
    <source>
        <dbReference type="EMBL" id="GBP07869.1"/>
    </source>
</evidence>
<evidence type="ECO:0000313" key="2">
    <source>
        <dbReference type="Proteomes" id="UP000299102"/>
    </source>
</evidence>